<protein>
    <submittedName>
        <fullName evidence="1 3">Uncharacterized protein</fullName>
    </submittedName>
</protein>
<sequence>MMARRARKLDLRAIEKKTKVFHASRQFPCASEMSSLEVLRCTEWVTCFLPDADRPRDRIDTLQSKKPIVNGCGRNQFDAPFGRRKSTTLEDAFLDVEIACW</sequence>
<evidence type="ECO:0000313" key="3">
    <source>
        <dbReference type="WBParaSite" id="ECPE_0000266101-mRNA-1"/>
    </source>
</evidence>
<dbReference type="Proteomes" id="UP000272942">
    <property type="component" value="Unassembled WGS sequence"/>
</dbReference>
<evidence type="ECO:0000313" key="1">
    <source>
        <dbReference type="EMBL" id="VDP67080.1"/>
    </source>
</evidence>
<dbReference type="EMBL" id="UZAN01039762">
    <property type="protein sequence ID" value="VDP67080.1"/>
    <property type="molecule type" value="Genomic_DNA"/>
</dbReference>
<dbReference type="WBParaSite" id="ECPE_0000266101-mRNA-1">
    <property type="protein sequence ID" value="ECPE_0000266101-mRNA-1"/>
    <property type="gene ID" value="ECPE_0000266101"/>
</dbReference>
<organism evidence="3">
    <name type="scientific">Echinostoma caproni</name>
    <dbReference type="NCBI Taxonomy" id="27848"/>
    <lineage>
        <taxon>Eukaryota</taxon>
        <taxon>Metazoa</taxon>
        <taxon>Spiralia</taxon>
        <taxon>Lophotrochozoa</taxon>
        <taxon>Platyhelminthes</taxon>
        <taxon>Trematoda</taxon>
        <taxon>Digenea</taxon>
        <taxon>Plagiorchiida</taxon>
        <taxon>Echinostomata</taxon>
        <taxon>Echinostomatoidea</taxon>
        <taxon>Echinostomatidae</taxon>
        <taxon>Echinostoma</taxon>
    </lineage>
</organism>
<accession>A0A183A6S3</accession>
<gene>
    <name evidence="1" type="ORF">ECPE_LOCUS2658</name>
</gene>
<evidence type="ECO:0000313" key="2">
    <source>
        <dbReference type="Proteomes" id="UP000272942"/>
    </source>
</evidence>
<keyword evidence="2" id="KW-1185">Reference proteome</keyword>
<dbReference type="AlphaFoldDB" id="A0A183A6S3"/>
<name>A0A183A6S3_9TREM</name>
<reference evidence="1 2" key="2">
    <citation type="submission" date="2018-11" db="EMBL/GenBank/DDBJ databases">
        <authorList>
            <consortium name="Pathogen Informatics"/>
        </authorList>
    </citation>
    <scope>NUCLEOTIDE SEQUENCE [LARGE SCALE GENOMIC DNA]</scope>
    <source>
        <strain evidence="1 2">Egypt</strain>
    </source>
</reference>
<reference evidence="3" key="1">
    <citation type="submission" date="2016-06" db="UniProtKB">
        <authorList>
            <consortium name="WormBaseParasite"/>
        </authorList>
    </citation>
    <scope>IDENTIFICATION</scope>
</reference>
<proteinExistence type="predicted"/>